<proteinExistence type="predicted"/>
<evidence type="ECO:0000313" key="2">
    <source>
        <dbReference type="EMBL" id="KJD42189.1"/>
    </source>
</evidence>
<dbReference type="GO" id="GO:0003824">
    <property type="term" value="F:catalytic activity"/>
    <property type="evidence" value="ECO:0007669"/>
    <property type="project" value="InterPro"/>
</dbReference>
<feature type="non-terminal residue" evidence="2">
    <location>
        <position position="78"/>
    </location>
</feature>
<sequence length="78" mass="9017">LEDLEVSEQTNYDFNVIVVPGSELSMKFQYNALVYDPQIVRNMEGHVKHIAAQLIEDAGRSHESIEIVTADERRWLEE</sequence>
<accession>A0A0D7WT33</accession>
<comment type="caution">
    <text evidence="2">The sequence shown here is derived from an EMBL/GenBank/DDBJ whole genome shotgun (WGS) entry which is preliminary data.</text>
</comment>
<dbReference type="AlphaFoldDB" id="A0A0D7WT33"/>
<organism evidence="2 3">
    <name type="scientific">Paenibacillus terrae</name>
    <dbReference type="NCBI Taxonomy" id="159743"/>
    <lineage>
        <taxon>Bacteria</taxon>
        <taxon>Bacillati</taxon>
        <taxon>Bacillota</taxon>
        <taxon>Bacilli</taxon>
        <taxon>Bacillales</taxon>
        <taxon>Paenibacillaceae</taxon>
        <taxon>Paenibacillus</taxon>
    </lineage>
</organism>
<dbReference type="Pfam" id="PF00668">
    <property type="entry name" value="Condensation"/>
    <property type="match status" value="1"/>
</dbReference>
<feature type="non-terminal residue" evidence="2">
    <location>
        <position position="1"/>
    </location>
</feature>
<dbReference type="SUPFAM" id="SSF52777">
    <property type="entry name" value="CoA-dependent acyltransferases"/>
    <property type="match status" value="1"/>
</dbReference>
<protein>
    <recommendedName>
        <fullName evidence="1">Condensation domain-containing protein</fullName>
    </recommendedName>
</protein>
<dbReference type="InterPro" id="IPR001242">
    <property type="entry name" value="Condensation_dom"/>
</dbReference>
<keyword evidence="3" id="KW-1185">Reference proteome</keyword>
<dbReference type="OrthoDB" id="2494586at2"/>
<reference evidence="2 3" key="1">
    <citation type="submission" date="2014-11" db="EMBL/GenBank/DDBJ databases">
        <title>Draft Genome Sequences of Paenibacillus polymyxa NRRL B-30509 and Paenibacillus terrae NRRL B-30644, Strains from a Poultry Environment that Produce Tridecaptin A and Paenicidins.</title>
        <authorList>
            <person name="van Belkum M.J."/>
            <person name="Lohans C.T."/>
            <person name="Vederas J.C."/>
        </authorList>
    </citation>
    <scope>NUCLEOTIDE SEQUENCE [LARGE SCALE GENOMIC DNA]</scope>
    <source>
        <strain evidence="2 3">NRRL B-30644</strain>
    </source>
</reference>
<name>A0A0D7WT33_9BACL</name>
<gene>
    <name evidence="2" type="ORF">QD47_29755</name>
</gene>
<feature type="domain" description="Condensation" evidence="1">
    <location>
        <begin position="6"/>
        <end position="75"/>
    </location>
</feature>
<dbReference type="Proteomes" id="UP000032534">
    <property type="component" value="Unassembled WGS sequence"/>
</dbReference>
<dbReference type="Gene3D" id="3.30.559.30">
    <property type="entry name" value="Nonribosomal peptide synthetase, condensation domain"/>
    <property type="match status" value="1"/>
</dbReference>
<dbReference type="EMBL" id="JTHP01000223">
    <property type="protein sequence ID" value="KJD42189.1"/>
    <property type="molecule type" value="Genomic_DNA"/>
</dbReference>
<evidence type="ECO:0000259" key="1">
    <source>
        <dbReference type="Pfam" id="PF00668"/>
    </source>
</evidence>
<evidence type="ECO:0000313" key="3">
    <source>
        <dbReference type="Proteomes" id="UP000032534"/>
    </source>
</evidence>